<accession>A0A061RMZ9</accession>
<evidence type="ECO:0000313" key="1">
    <source>
        <dbReference type="EMBL" id="JAC72099.1"/>
    </source>
</evidence>
<protein>
    <submittedName>
        <fullName evidence="1">Uncharacterized protein</fullName>
    </submittedName>
</protein>
<sequence length="59" mass="6802">MSLFSLGFQAIHVFHRSAVERKLFGKTQLTKGQSSHHNDEAEELQEAQVQFAEVNMRRT</sequence>
<dbReference type="EMBL" id="GBEZ01013935">
    <property type="protein sequence ID" value="JAC72099.1"/>
    <property type="molecule type" value="Transcribed_RNA"/>
</dbReference>
<reference evidence="1" key="1">
    <citation type="submission" date="2014-05" db="EMBL/GenBank/DDBJ databases">
        <title>The transcriptome of the halophilic microalga Tetraselmis sp. GSL018 isolated from the Great Salt Lake, Utah.</title>
        <authorList>
            <person name="Jinkerson R.E."/>
            <person name="D'Adamo S."/>
            <person name="Posewitz M.C."/>
        </authorList>
    </citation>
    <scope>NUCLEOTIDE SEQUENCE</scope>
    <source>
        <strain evidence="1">GSL018</strain>
    </source>
</reference>
<proteinExistence type="predicted"/>
<dbReference type="AlphaFoldDB" id="A0A061RMZ9"/>
<name>A0A061RMZ9_9CHLO</name>
<gene>
    <name evidence="1" type="ORF">TSPGSL018_479</name>
</gene>
<organism evidence="1">
    <name type="scientific">Tetraselmis sp. GSL018</name>
    <dbReference type="NCBI Taxonomy" id="582737"/>
    <lineage>
        <taxon>Eukaryota</taxon>
        <taxon>Viridiplantae</taxon>
        <taxon>Chlorophyta</taxon>
        <taxon>core chlorophytes</taxon>
        <taxon>Chlorodendrophyceae</taxon>
        <taxon>Chlorodendrales</taxon>
        <taxon>Chlorodendraceae</taxon>
        <taxon>Tetraselmis</taxon>
    </lineage>
</organism>